<dbReference type="PANTHER" id="PTHR47961">
    <property type="entry name" value="DNA POLYMERASE THETA, PUTATIVE (AFU_ORTHOLOGUE AFUA_1G05260)-RELATED"/>
    <property type="match status" value="1"/>
</dbReference>
<name>A0AA43QN09_9LECA</name>
<dbReference type="SUPFAM" id="SSF158702">
    <property type="entry name" value="Sec63 N-terminal domain-like"/>
    <property type="match status" value="1"/>
</dbReference>
<dbReference type="Pfam" id="PF21099">
    <property type="entry name" value="POLQ_helical"/>
    <property type="match status" value="1"/>
</dbReference>
<evidence type="ECO:0000313" key="7">
    <source>
        <dbReference type="Proteomes" id="UP001161017"/>
    </source>
</evidence>
<proteinExistence type="predicted"/>
<keyword evidence="7" id="KW-1185">Reference proteome</keyword>
<evidence type="ECO:0000256" key="1">
    <source>
        <dbReference type="ARBA" id="ARBA00022741"/>
    </source>
</evidence>
<dbReference type="AlphaFoldDB" id="A0AA43QN09"/>
<feature type="domain" description="POLQ-like helical" evidence="5">
    <location>
        <begin position="47"/>
        <end position="210"/>
    </location>
</feature>
<keyword evidence="4" id="KW-0067">ATP-binding</keyword>
<keyword evidence="1" id="KW-0547">Nucleotide-binding</keyword>
<reference evidence="6" key="1">
    <citation type="journal article" date="2023" name="Genome Biol. Evol.">
        <title>First Whole Genome Sequence and Flow Cytometry Genome Size Data for the Lichen-Forming Fungus Ramalina farinacea (Ascomycota).</title>
        <authorList>
            <person name="Llewellyn T."/>
            <person name="Mian S."/>
            <person name="Hill R."/>
            <person name="Leitch I.J."/>
            <person name="Gaya E."/>
        </authorList>
    </citation>
    <scope>NUCLEOTIDE SEQUENCE</scope>
    <source>
        <strain evidence="6">LIQ254RAFAR</strain>
    </source>
</reference>
<dbReference type="InterPro" id="IPR048960">
    <property type="entry name" value="POLQ-like_helical"/>
</dbReference>
<evidence type="ECO:0000256" key="3">
    <source>
        <dbReference type="ARBA" id="ARBA00022806"/>
    </source>
</evidence>
<dbReference type="PANTHER" id="PTHR47961:SF6">
    <property type="entry name" value="DNA-DIRECTED DNA POLYMERASE"/>
    <property type="match status" value="1"/>
</dbReference>
<dbReference type="Gene3D" id="1.10.3380.20">
    <property type="match status" value="1"/>
</dbReference>
<evidence type="ECO:0000259" key="5">
    <source>
        <dbReference type="Pfam" id="PF21099"/>
    </source>
</evidence>
<evidence type="ECO:0000256" key="2">
    <source>
        <dbReference type="ARBA" id="ARBA00022801"/>
    </source>
</evidence>
<accession>A0AA43QN09</accession>
<dbReference type="GO" id="GO:0016787">
    <property type="term" value="F:hydrolase activity"/>
    <property type="evidence" value="ECO:0007669"/>
    <property type="project" value="UniProtKB-KW"/>
</dbReference>
<keyword evidence="2" id="KW-0378">Hydrolase</keyword>
<gene>
    <name evidence="6" type="ORF">OHK93_007634</name>
</gene>
<dbReference type="EMBL" id="JAPUFD010000007">
    <property type="protein sequence ID" value="MDI1488359.1"/>
    <property type="molecule type" value="Genomic_DNA"/>
</dbReference>
<organism evidence="6 7">
    <name type="scientific">Ramalina farinacea</name>
    <dbReference type="NCBI Taxonomy" id="258253"/>
    <lineage>
        <taxon>Eukaryota</taxon>
        <taxon>Fungi</taxon>
        <taxon>Dikarya</taxon>
        <taxon>Ascomycota</taxon>
        <taxon>Pezizomycotina</taxon>
        <taxon>Lecanoromycetes</taxon>
        <taxon>OSLEUM clade</taxon>
        <taxon>Lecanoromycetidae</taxon>
        <taxon>Lecanorales</taxon>
        <taxon>Lecanorineae</taxon>
        <taxon>Ramalinaceae</taxon>
        <taxon>Ramalina</taxon>
    </lineage>
</organism>
<dbReference type="GO" id="GO:0005524">
    <property type="term" value="F:ATP binding"/>
    <property type="evidence" value="ECO:0007669"/>
    <property type="project" value="UniProtKB-KW"/>
</dbReference>
<protein>
    <recommendedName>
        <fullName evidence="5">POLQ-like helical domain-containing protein</fullName>
    </recommendedName>
</protein>
<evidence type="ECO:0000313" key="6">
    <source>
        <dbReference type="EMBL" id="MDI1488359.1"/>
    </source>
</evidence>
<evidence type="ECO:0000256" key="4">
    <source>
        <dbReference type="ARBA" id="ARBA00022840"/>
    </source>
</evidence>
<sequence length="218" mass="24356">MDPNELNEMVDATLSELVDSGLIEIDLHGGYAATSLSQATVASYLTPEDGLFIHDELRRALKAFVMDGEMHIFYTFAPVWNPGNVEIKWNIFRKEVDCLDESGLRVLSFVGINPALVNRLANSGKALPETTVEEVKMARIYRRFYTALQLRDLCNEMPIHKVARKYEVPRGFVQTLAQVCEGFAAGMLQFCQKMNWGMLQAALAHVTDRLKAGARAGT</sequence>
<comment type="caution">
    <text evidence="6">The sequence shown here is derived from an EMBL/GenBank/DDBJ whole genome shotgun (WGS) entry which is preliminary data.</text>
</comment>
<keyword evidence="3" id="KW-0347">Helicase</keyword>
<dbReference type="InterPro" id="IPR050474">
    <property type="entry name" value="Hel308_SKI2-like"/>
</dbReference>
<dbReference type="Proteomes" id="UP001161017">
    <property type="component" value="Unassembled WGS sequence"/>
</dbReference>
<dbReference type="GO" id="GO:0004386">
    <property type="term" value="F:helicase activity"/>
    <property type="evidence" value="ECO:0007669"/>
    <property type="project" value="UniProtKB-KW"/>
</dbReference>